<evidence type="ECO:0000256" key="3">
    <source>
        <dbReference type="ARBA" id="ARBA00010130"/>
    </source>
</evidence>
<dbReference type="FunFam" id="1.25.40.90:FF:000006">
    <property type="entry name" value="Clathrin interactor 1"/>
    <property type="match status" value="1"/>
</dbReference>
<dbReference type="InterPro" id="IPR008942">
    <property type="entry name" value="ENTH_VHS"/>
</dbReference>
<feature type="compositionally biased region" description="Basic and acidic residues" evidence="6">
    <location>
        <begin position="182"/>
        <end position="242"/>
    </location>
</feature>
<evidence type="ECO:0000256" key="5">
    <source>
        <dbReference type="ARBA" id="ARBA00023329"/>
    </source>
</evidence>
<gene>
    <name evidence="8" type="ORF">LIER_21152</name>
</gene>
<feature type="domain" description="ENTH" evidence="7">
    <location>
        <begin position="18"/>
        <end position="150"/>
    </location>
</feature>
<comment type="caution">
    <text evidence="8">The sequence shown here is derived from an EMBL/GenBank/DDBJ whole genome shotgun (WGS) entry which is preliminary data.</text>
</comment>
<evidence type="ECO:0000256" key="6">
    <source>
        <dbReference type="SAM" id="MobiDB-lite"/>
    </source>
</evidence>
<accession>A0AAV3QP53</accession>
<evidence type="ECO:0000256" key="1">
    <source>
        <dbReference type="ARBA" id="ARBA00004132"/>
    </source>
</evidence>
<feature type="region of interest" description="Disordered" evidence="6">
    <location>
        <begin position="153"/>
        <end position="492"/>
    </location>
</feature>
<comment type="subcellular location">
    <subcellularLocation>
        <location evidence="1">Cytoplasmic vesicle</location>
        <location evidence="1">Clathrin-coated vesicle</location>
    </subcellularLocation>
    <subcellularLocation>
        <location evidence="2">Golgi apparatus</location>
    </subcellularLocation>
</comment>
<dbReference type="GO" id="GO:0005543">
    <property type="term" value="F:phospholipid binding"/>
    <property type="evidence" value="ECO:0007669"/>
    <property type="project" value="TreeGrafter"/>
</dbReference>
<comment type="similarity">
    <text evidence="3">Belongs to the epsin family.</text>
</comment>
<feature type="compositionally biased region" description="Basic and acidic residues" evidence="6">
    <location>
        <begin position="372"/>
        <end position="382"/>
    </location>
</feature>
<dbReference type="EMBL" id="BAABME010005517">
    <property type="protein sequence ID" value="GAA0165859.1"/>
    <property type="molecule type" value="Genomic_DNA"/>
</dbReference>
<dbReference type="Gene3D" id="1.25.40.90">
    <property type="match status" value="1"/>
</dbReference>
<dbReference type="GO" id="GO:0005794">
    <property type="term" value="C:Golgi apparatus"/>
    <property type="evidence" value="ECO:0007669"/>
    <property type="project" value="UniProtKB-SubCell"/>
</dbReference>
<keyword evidence="4" id="KW-0333">Golgi apparatus</keyword>
<dbReference type="PANTHER" id="PTHR12276:SF91">
    <property type="entry name" value="CLATHRIN INTERACTOR EPSIN 2-RELATED"/>
    <property type="match status" value="1"/>
</dbReference>
<feature type="compositionally biased region" description="Basic and acidic residues" evidence="6">
    <location>
        <begin position="253"/>
        <end position="262"/>
    </location>
</feature>
<dbReference type="AlphaFoldDB" id="A0AAV3QP53"/>
<evidence type="ECO:0000256" key="2">
    <source>
        <dbReference type="ARBA" id="ARBA00004555"/>
    </source>
</evidence>
<protein>
    <submittedName>
        <fullName evidence="8">Membrane trafficking regulatory protein</fullName>
    </submittedName>
</protein>
<reference evidence="8 9" key="1">
    <citation type="submission" date="2024-01" db="EMBL/GenBank/DDBJ databases">
        <title>The complete chloroplast genome sequence of Lithospermum erythrorhizon: insights into the phylogenetic relationship among Boraginaceae species and the maternal lineages of purple gromwells.</title>
        <authorList>
            <person name="Okada T."/>
            <person name="Watanabe K."/>
        </authorList>
    </citation>
    <scope>NUCLEOTIDE SEQUENCE [LARGE SCALE GENOMIC DNA]</scope>
</reference>
<feature type="compositionally biased region" description="Polar residues" evidence="6">
    <location>
        <begin position="387"/>
        <end position="417"/>
    </location>
</feature>
<dbReference type="Proteomes" id="UP001454036">
    <property type="component" value="Unassembled WGS sequence"/>
</dbReference>
<organism evidence="8 9">
    <name type="scientific">Lithospermum erythrorhizon</name>
    <name type="common">Purple gromwell</name>
    <name type="synonym">Lithospermum officinale var. erythrorhizon</name>
    <dbReference type="NCBI Taxonomy" id="34254"/>
    <lineage>
        <taxon>Eukaryota</taxon>
        <taxon>Viridiplantae</taxon>
        <taxon>Streptophyta</taxon>
        <taxon>Embryophyta</taxon>
        <taxon>Tracheophyta</taxon>
        <taxon>Spermatophyta</taxon>
        <taxon>Magnoliopsida</taxon>
        <taxon>eudicotyledons</taxon>
        <taxon>Gunneridae</taxon>
        <taxon>Pentapetalae</taxon>
        <taxon>asterids</taxon>
        <taxon>lamiids</taxon>
        <taxon>Boraginales</taxon>
        <taxon>Boraginaceae</taxon>
        <taxon>Boraginoideae</taxon>
        <taxon>Lithospermeae</taxon>
        <taxon>Lithospermum</taxon>
    </lineage>
</organism>
<dbReference type="SUPFAM" id="SSF48464">
    <property type="entry name" value="ENTH/VHS domain"/>
    <property type="match status" value="1"/>
</dbReference>
<dbReference type="GO" id="GO:0005886">
    <property type="term" value="C:plasma membrane"/>
    <property type="evidence" value="ECO:0007669"/>
    <property type="project" value="TreeGrafter"/>
</dbReference>
<feature type="compositionally biased region" description="Basic and acidic residues" evidence="6">
    <location>
        <begin position="274"/>
        <end position="283"/>
    </location>
</feature>
<dbReference type="GO" id="GO:0006897">
    <property type="term" value="P:endocytosis"/>
    <property type="evidence" value="ECO:0007669"/>
    <property type="project" value="TreeGrafter"/>
</dbReference>
<dbReference type="Pfam" id="PF01417">
    <property type="entry name" value="ENTH"/>
    <property type="match status" value="1"/>
</dbReference>
<dbReference type="PANTHER" id="PTHR12276">
    <property type="entry name" value="EPSIN/ENT-RELATED"/>
    <property type="match status" value="1"/>
</dbReference>
<feature type="compositionally biased region" description="Polar residues" evidence="6">
    <location>
        <begin position="550"/>
        <end position="594"/>
    </location>
</feature>
<feature type="compositionally biased region" description="Polar residues" evidence="6">
    <location>
        <begin position="441"/>
        <end position="472"/>
    </location>
</feature>
<dbReference type="GO" id="GO:0030125">
    <property type="term" value="C:clathrin vesicle coat"/>
    <property type="evidence" value="ECO:0007669"/>
    <property type="project" value="TreeGrafter"/>
</dbReference>
<sequence length="892" mass="96200">MKKAFDQTVRDLKRGVNKKVLKVPTVEQKVLDATSNEPWGPHGTLLSDIAQASRNYHEYQMIMSILWKRLNDTGKNWRHVYKALTVLEYMVANGSERVIEEIREHAYQIQMLADFQYIDSSGRDQGNNVRKKSQNLVVLVNDKERILEVRQKAAANRDKFQNSSAGSMYRPGPHSSSGGYGERYDDRYGSRDEERNGYGGEREYSYKDDRYGDSYNRDGDRYSREYEDRYGREDDYSGRSRSVDGSQHGSRSRSSDRDRARDYEDDGQYSSRESGAKADDQSQDRSPSGQKLDRNYPEQNLSAPPSYEEVVGGVDALGSARNPTHSDRDGETSADAPKSYSPPANRNFSQETGTAATVPSPGSSATPAVNTKEADRFDEFDPRGSFPDSSTDNSLALVPTTSFPSSNEVDTSSNSASGAPRQGFEDPFGDGPFKAIPSNAPGPQQSFHTVPSFQNASNSGPELTQHVSQNSDVAKFPGETSTSSGDPNIDILADIFPMSGHQHPVSSQPEYSATVNQALPQPHQTGFPAQSGQAISLPNQSVPQIAFSESGPSAHQTSFSLQSQHPASPNDFPPQSGQLVMHPNFSSQFGQPTPQAGFPGHNFQPSSVAGYPNESAQASLNGQPESGDFTSPVNNLSHSGIQSQPGGQYGQPNVVPYGNYSMQSEGQNMIAEVSSVPASQQNVKNFHVSPQSFQAPQVSQSGFPSSASISTAPAKDKFETKSTVWTDTLSRGLVNLNISGSKTNPLSDIGVDFDALNRKEKRMEKPAATSVTSTVHMGKAMGSGSGIGHAGAGVFRPTSNPMMGASSGAGMGMARPGASMGGYGAVNQQPMGAGMGMNMAPNMGMGMNMGMGAQMQRPMGFPPRSNMPGGYNPMMGTGNYGQNQYGGGYRQY</sequence>
<evidence type="ECO:0000259" key="7">
    <source>
        <dbReference type="PROSITE" id="PS50942"/>
    </source>
</evidence>
<dbReference type="GO" id="GO:0030276">
    <property type="term" value="F:clathrin binding"/>
    <property type="evidence" value="ECO:0007669"/>
    <property type="project" value="TreeGrafter"/>
</dbReference>
<evidence type="ECO:0000313" key="9">
    <source>
        <dbReference type="Proteomes" id="UP001454036"/>
    </source>
</evidence>
<dbReference type="SMART" id="SM00273">
    <property type="entry name" value="ENTH"/>
    <property type="match status" value="1"/>
</dbReference>
<feature type="region of interest" description="Disordered" evidence="6">
    <location>
        <begin position="545"/>
        <end position="631"/>
    </location>
</feature>
<dbReference type="InterPro" id="IPR013809">
    <property type="entry name" value="ENTH"/>
</dbReference>
<dbReference type="PROSITE" id="PS50942">
    <property type="entry name" value="ENTH"/>
    <property type="match status" value="1"/>
</dbReference>
<dbReference type="GO" id="GO:0005768">
    <property type="term" value="C:endosome"/>
    <property type="evidence" value="ECO:0007669"/>
    <property type="project" value="TreeGrafter"/>
</dbReference>
<feature type="compositionally biased region" description="Polar residues" evidence="6">
    <location>
        <begin position="614"/>
        <end position="631"/>
    </location>
</feature>
<evidence type="ECO:0000313" key="8">
    <source>
        <dbReference type="EMBL" id="GAA0165859.1"/>
    </source>
</evidence>
<feature type="compositionally biased region" description="Polar residues" evidence="6">
    <location>
        <begin position="342"/>
        <end position="369"/>
    </location>
</feature>
<proteinExistence type="inferred from homology"/>
<name>A0AAV3QP53_LITER</name>
<keyword evidence="5" id="KW-0968">Cytoplasmic vesicle</keyword>
<keyword evidence="9" id="KW-1185">Reference proteome</keyword>
<evidence type="ECO:0000256" key="4">
    <source>
        <dbReference type="ARBA" id="ARBA00023034"/>
    </source>
</evidence>
<dbReference type="CDD" id="cd03571">
    <property type="entry name" value="ENTH"/>
    <property type="match status" value="1"/>
</dbReference>